<dbReference type="Proteomes" id="UP000477782">
    <property type="component" value="Unassembled WGS sequence"/>
</dbReference>
<dbReference type="InterPro" id="IPR036770">
    <property type="entry name" value="Ankyrin_rpt-contain_sf"/>
</dbReference>
<sequence>MAASLFARARFMAGLLLRVAGRTLPQGHPAPPPAENPEALIEALMTGDIAALDARGPRLARASEARGIPWFFIALETGSPSAVQWFLAHGASPTDPDRTGRLPLEAVIQRSALADEFDDHLEDCPAMAAALIAAGASPGTRNLQGQPLAELARTVGLDLPQTAPASPPPPSPPHKGDG</sequence>
<dbReference type="RefSeq" id="WP_164622848.1">
    <property type="nucleotide sequence ID" value="NZ_JAAIVJ010000001.1"/>
</dbReference>
<evidence type="ECO:0000256" key="1">
    <source>
        <dbReference type="SAM" id="MobiDB-lite"/>
    </source>
</evidence>
<feature type="region of interest" description="Disordered" evidence="1">
    <location>
        <begin position="153"/>
        <end position="178"/>
    </location>
</feature>
<comment type="caution">
    <text evidence="2">The sequence shown here is derived from an EMBL/GenBank/DDBJ whole genome shotgun (WGS) entry which is preliminary data.</text>
</comment>
<protein>
    <recommendedName>
        <fullName evidence="4">Ankyrin repeat domain-containing protein</fullName>
    </recommendedName>
</protein>
<evidence type="ECO:0008006" key="4">
    <source>
        <dbReference type="Google" id="ProtNLM"/>
    </source>
</evidence>
<dbReference type="SUPFAM" id="SSF48403">
    <property type="entry name" value="Ankyrin repeat"/>
    <property type="match status" value="1"/>
</dbReference>
<name>A0A6M0QN73_9RHOB</name>
<organism evidence="2 3">
    <name type="scientific">Tabrizicola oligotrophica</name>
    <dbReference type="NCBI Taxonomy" id="2710650"/>
    <lineage>
        <taxon>Bacteria</taxon>
        <taxon>Pseudomonadati</taxon>
        <taxon>Pseudomonadota</taxon>
        <taxon>Alphaproteobacteria</taxon>
        <taxon>Rhodobacterales</taxon>
        <taxon>Paracoccaceae</taxon>
        <taxon>Tabrizicola</taxon>
    </lineage>
</organism>
<feature type="compositionally biased region" description="Pro residues" evidence="1">
    <location>
        <begin position="165"/>
        <end position="178"/>
    </location>
</feature>
<reference evidence="2 3" key="1">
    <citation type="submission" date="2020-02" db="EMBL/GenBank/DDBJ databases">
        <authorList>
            <person name="Chen W.-M."/>
        </authorList>
    </citation>
    <scope>NUCLEOTIDE SEQUENCE [LARGE SCALE GENOMIC DNA]</scope>
    <source>
        <strain evidence="2 3">KMS-5</strain>
    </source>
</reference>
<keyword evidence="3" id="KW-1185">Reference proteome</keyword>
<accession>A0A6M0QN73</accession>
<gene>
    <name evidence="2" type="ORF">G4Z14_00815</name>
</gene>
<dbReference type="AlphaFoldDB" id="A0A6M0QN73"/>
<evidence type="ECO:0000313" key="3">
    <source>
        <dbReference type="Proteomes" id="UP000477782"/>
    </source>
</evidence>
<dbReference type="EMBL" id="JAAIVJ010000001">
    <property type="protein sequence ID" value="NEY88827.1"/>
    <property type="molecule type" value="Genomic_DNA"/>
</dbReference>
<proteinExistence type="predicted"/>
<dbReference type="Gene3D" id="1.25.40.20">
    <property type="entry name" value="Ankyrin repeat-containing domain"/>
    <property type="match status" value="1"/>
</dbReference>
<evidence type="ECO:0000313" key="2">
    <source>
        <dbReference type="EMBL" id="NEY88827.1"/>
    </source>
</evidence>